<sequence>MSESNFAGNQSELCEALGITSDELDELKSLEGFPKRTAKGWDVSAISEWLSAENDSNSTPSEMIEEPIVPEMEEQAEELKFITLAVPVSEPIPGSYVEKQRGHIDVKLRSPEVLHGFKRIHAGLRAANAKLSDGRPVVTAADVARYIAEKLTQSTT</sequence>
<accession>A0A5C5VTJ1</accession>
<proteinExistence type="predicted"/>
<keyword evidence="2" id="KW-1185">Reference proteome</keyword>
<reference evidence="1 2" key="1">
    <citation type="submission" date="2019-02" db="EMBL/GenBank/DDBJ databases">
        <title>Deep-cultivation of Planctomycetes and their phenomic and genomic characterization uncovers novel biology.</title>
        <authorList>
            <person name="Wiegand S."/>
            <person name="Jogler M."/>
            <person name="Boedeker C."/>
            <person name="Pinto D."/>
            <person name="Vollmers J."/>
            <person name="Rivas-Marin E."/>
            <person name="Kohn T."/>
            <person name="Peeters S.H."/>
            <person name="Heuer A."/>
            <person name="Rast P."/>
            <person name="Oberbeckmann S."/>
            <person name="Bunk B."/>
            <person name="Jeske O."/>
            <person name="Meyerdierks A."/>
            <person name="Storesund J.E."/>
            <person name="Kallscheuer N."/>
            <person name="Luecker S."/>
            <person name="Lage O.M."/>
            <person name="Pohl T."/>
            <person name="Merkel B.J."/>
            <person name="Hornburger P."/>
            <person name="Mueller R.-W."/>
            <person name="Bruemmer F."/>
            <person name="Labrenz M."/>
            <person name="Spormann A.M."/>
            <person name="Op Den Camp H."/>
            <person name="Overmann J."/>
            <person name="Amann R."/>
            <person name="Jetten M.S.M."/>
            <person name="Mascher T."/>
            <person name="Medema M.H."/>
            <person name="Devos D.P."/>
            <person name="Kaster A.-K."/>
            <person name="Ovreas L."/>
            <person name="Rohde M."/>
            <person name="Galperin M.Y."/>
            <person name="Jogler C."/>
        </authorList>
    </citation>
    <scope>NUCLEOTIDE SEQUENCE [LARGE SCALE GENOMIC DNA]</scope>
    <source>
        <strain evidence="1 2">KOR42</strain>
    </source>
</reference>
<evidence type="ECO:0000313" key="1">
    <source>
        <dbReference type="EMBL" id="TWT41457.1"/>
    </source>
</evidence>
<gene>
    <name evidence="1" type="ORF">KOR42_48100</name>
</gene>
<name>A0A5C5VTJ1_9PLAN</name>
<protein>
    <submittedName>
        <fullName evidence="1">Uncharacterized protein</fullName>
    </submittedName>
</protein>
<dbReference type="EMBL" id="SIHI01000045">
    <property type="protein sequence ID" value="TWT41457.1"/>
    <property type="molecule type" value="Genomic_DNA"/>
</dbReference>
<comment type="caution">
    <text evidence="1">The sequence shown here is derived from an EMBL/GenBank/DDBJ whole genome shotgun (WGS) entry which is preliminary data.</text>
</comment>
<dbReference type="AlphaFoldDB" id="A0A5C5VTJ1"/>
<evidence type="ECO:0000313" key="2">
    <source>
        <dbReference type="Proteomes" id="UP000317243"/>
    </source>
</evidence>
<organism evidence="1 2">
    <name type="scientific">Thalassoglobus neptunius</name>
    <dbReference type="NCBI Taxonomy" id="1938619"/>
    <lineage>
        <taxon>Bacteria</taxon>
        <taxon>Pseudomonadati</taxon>
        <taxon>Planctomycetota</taxon>
        <taxon>Planctomycetia</taxon>
        <taxon>Planctomycetales</taxon>
        <taxon>Planctomycetaceae</taxon>
        <taxon>Thalassoglobus</taxon>
    </lineage>
</organism>
<dbReference type="Proteomes" id="UP000317243">
    <property type="component" value="Unassembled WGS sequence"/>
</dbReference>
<dbReference type="RefSeq" id="WP_146512130.1">
    <property type="nucleotide sequence ID" value="NZ_SIHI01000045.1"/>
</dbReference>